<dbReference type="Gene3D" id="1.10.443.10">
    <property type="entry name" value="Intergrase catalytic core"/>
    <property type="match status" value="1"/>
</dbReference>
<name>R6IJK0_9FIRM</name>
<dbReference type="InterPro" id="IPR010998">
    <property type="entry name" value="Integrase_recombinase_N"/>
</dbReference>
<gene>
    <name evidence="5" type="ORF">BN533_00632</name>
</gene>
<dbReference type="InterPro" id="IPR050090">
    <property type="entry name" value="Tyrosine_recombinase_XerCD"/>
</dbReference>
<dbReference type="EMBL" id="CBDS010000039">
    <property type="protein sequence ID" value="CDB45506.1"/>
    <property type="molecule type" value="Genomic_DNA"/>
</dbReference>
<dbReference type="InterPro" id="IPR011010">
    <property type="entry name" value="DNA_brk_join_enz"/>
</dbReference>
<dbReference type="Pfam" id="PF00589">
    <property type="entry name" value="Phage_integrase"/>
    <property type="match status" value="1"/>
</dbReference>
<comment type="similarity">
    <text evidence="1">Belongs to the 'phage' integrase family.</text>
</comment>
<dbReference type="GO" id="GO:0003677">
    <property type="term" value="F:DNA binding"/>
    <property type="evidence" value="ECO:0007669"/>
    <property type="project" value="UniProtKB-KW"/>
</dbReference>
<evidence type="ECO:0000256" key="2">
    <source>
        <dbReference type="ARBA" id="ARBA00023125"/>
    </source>
</evidence>
<reference evidence="5" key="1">
    <citation type="submission" date="2012-11" db="EMBL/GenBank/DDBJ databases">
        <title>Dependencies among metagenomic species, viruses, plasmids and units of genetic variation.</title>
        <authorList>
            <person name="Nielsen H.B."/>
            <person name="Almeida M."/>
            <person name="Juncker A.S."/>
            <person name="Rasmussen S."/>
            <person name="Li J."/>
            <person name="Sunagawa S."/>
            <person name="Plichta D."/>
            <person name="Gautier L."/>
            <person name="Le Chatelier E."/>
            <person name="Peletier E."/>
            <person name="Bonde I."/>
            <person name="Nielsen T."/>
            <person name="Manichanh C."/>
            <person name="Arumugam M."/>
            <person name="Batto J."/>
            <person name="Santos M.B.Q.D."/>
            <person name="Blom N."/>
            <person name="Borruel N."/>
            <person name="Burgdorf K.S."/>
            <person name="Boumezbeur F."/>
            <person name="Casellas F."/>
            <person name="Dore J."/>
            <person name="Guarner F."/>
            <person name="Hansen T."/>
            <person name="Hildebrand F."/>
            <person name="Kaas R.S."/>
            <person name="Kennedy S."/>
            <person name="Kristiansen K."/>
            <person name="Kultima J.R."/>
            <person name="Leonard P."/>
            <person name="Levenez F."/>
            <person name="Lund O."/>
            <person name="Moumen B."/>
            <person name="Le Paslier D."/>
            <person name="Pons N."/>
            <person name="Pedersen O."/>
            <person name="Prifti E."/>
            <person name="Qin J."/>
            <person name="Raes J."/>
            <person name="Tap J."/>
            <person name="Tims S."/>
            <person name="Ussery D.W."/>
            <person name="Yamada T."/>
            <person name="MetaHit consortium"/>
            <person name="Renault P."/>
            <person name="Sicheritz-Ponten T."/>
            <person name="Bork P."/>
            <person name="Wang J."/>
            <person name="Brunak S."/>
            <person name="Ehrlich S.D."/>
        </authorList>
    </citation>
    <scope>NUCLEOTIDE SEQUENCE [LARGE SCALE GENOMIC DNA]</scope>
</reference>
<dbReference type="RefSeq" id="WP_021717535.1">
    <property type="nucleotide sequence ID" value="NZ_CAUERG010000005.1"/>
</dbReference>
<keyword evidence="2" id="KW-0238">DNA-binding</keyword>
<dbReference type="PANTHER" id="PTHR30349:SF64">
    <property type="entry name" value="PROPHAGE INTEGRASE INTD-RELATED"/>
    <property type="match status" value="1"/>
</dbReference>
<evidence type="ECO:0000256" key="3">
    <source>
        <dbReference type="ARBA" id="ARBA00023172"/>
    </source>
</evidence>
<dbReference type="STRING" id="1262914.BN533_00632"/>
<dbReference type="HOGENOM" id="CLU_027562_17_1_9"/>
<proteinExistence type="inferred from homology"/>
<evidence type="ECO:0000259" key="4">
    <source>
        <dbReference type="PROSITE" id="PS51898"/>
    </source>
</evidence>
<feature type="domain" description="Tyr recombinase" evidence="4">
    <location>
        <begin position="171"/>
        <end position="378"/>
    </location>
</feature>
<sequence length="385" mass="44276">MRRPKGEGSVTKLSTGKYRARIELDPMNGKRKWLSVIRDTAPEARKALRELLRKKEVLEVQQEYNDLFPAVVAEFITTCKTKMLKPTTIMRYELALNFWVDTFKYKKVSQITTKEINKGISILNDKGLKTGSIRLSLVILSCLFNYMIKLNYIKVNPVTHCAIPKKVRTKKNMEIVSEDEHRQILDYLKPLYDYFRLTGEKTIKARMYVIYLLAYNTGMREGEIAGLTWDCLNVDKKEISVHQQVIRADGKYQIVSPKTEASYREVTISDKLISLLLELQENYRKLGYSTDFIFGSLFKKDTPTPPANIARVFKQCLKGAGIKRHITFHDLRHTHVTSLLEADISVNTVAERIGHAYASTTFDIYGHVLKRAKERASEICCDFGS</sequence>
<protein>
    <submittedName>
        <fullName evidence="5">Integrase family protein</fullName>
    </submittedName>
</protein>
<dbReference type="InterPro" id="IPR013762">
    <property type="entry name" value="Integrase-like_cat_sf"/>
</dbReference>
<dbReference type="eggNOG" id="COG0582">
    <property type="taxonomic scope" value="Bacteria"/>
</dbReference>
<dbReference type="SUPFAM" id="SSF56349">
    <property type="entry name" value="DNA breaking-rejoining enzymes"/>
    <property type="match status" value="1"/>
</dbReference>
<dbReference type="Gene3D" id="1.10.150.130">
    <property type="match status" value="1"/>
</dbReference>
<evidence type="ECO:0000313" key="5">
    <source>
        <dbReference type="EMBL" id="CDB45506.1"/>
    </source>
</evidence>
<comment type="caution">
    <text evidence="5">The sequence shown here is derived from an EMBL/GenBank/DDBJ whole genome shotgun (WGS) entry which is preliminary data.</text>
</comment>
<dbReference type="AlphaFoldDB" id="R6IJK0"/>
<dbReference type="CDD" id="cd01189">
    <property type="entry name" value="INT_ICEBs1_C_like"/>
    <property type="match status" value="1"/>
</dbReference>
<dbReference type="GO" id="GO:0006310">
    <property type="term" value="P:DNA recombination"/>
    <property type="evidence" value="ECO:0007669"/>
    <property type="project" value="UniProtKB-KW"/>
</dbReference>
<dbReference type="PROSITE" id="PS51898">
    <property type="entry name" value="TYR_RECOMBINASE"/>
    <property type="match status" value="1"/>
</dbReference>
<organism evidence="5">
    <name type="scientific">Phascolarctobacterium faecium</name>
    <dbReference type="NCBI Taxonomy" id="33025"/>
    <lineage>
        <taxon>Bacteria</taxon>
        <taxon>Bacillati</taxon>
        <taxon>Bacillota</taxon>
        <taxon>Negativicutes</taxon>
        <taxon>Acidaminococcales</taxon>
        <taxon>Acidaminococcaceae</taxon>
        <taxon>Phascolarctobacterium</taxon>
    </lineage>
</organism>
<dbReference type="GO" id="GO:0015074">
    <property type="term" value="P:DNA integration"/>
    <property type="evidence" value="ECO:0007669"/>
    <property type="project" value="InterPro"/>
</dbReference>
<dbReference type="PANTHER" id="PTHR30349">
    <property type="entry name" value="PHAGE INTEGRASE-RELATED"/>
    <property type="match status" value="1"/>
</dbReference>
<evidence type="ECO:0000256" key="1">
    <source>
        <dbReference type="ARBA" id="ARBA00008857"/>
    </source>
</evidence>
<dbReference type="InterPro" id="IPR002104">
    <property type="entry name" value="Integrase_catalytic"/>
</dbReference>
<keyword evidence="3" id="KW-0233">DNA recombination</keyword>
<accession>R6IJK0</accession>